<keyword evidence="18" id="KW-1185">Reference proteome</keyword>
<keyword evidence="10 13" id="KW-1015">Disulfide bond</keyword>
<comment type="subcellular location">
    <subcellularLocation>
        <location evidence="1">Membrane</location>
    </subcellularLocation>
</comment>
<evidence type="ECO:0000256" key="2">
    <source>
        <dbReference type="ARBA" id="ARBA00010908"/>
    </source>
</evidence>
<reference evidence="17" key="3">
    <citation type="submission" date="2025-09" db="UniProtKB">
        <authorList>
            <consortium name="Ensembl"/>
        </authorList>
    </citation>
    <scope>IDENTIFICATION</scope>
</reference>
<keyword evidence="11" id="KW-0325">Glycoprotein</keyword>
<evidence type="ECO:0000256" key="7">
    <source>
        <dbReference type="ARBA" id="ARBA00022859"/>
    </source>
</evidence>
<keyword evidence="8" id="KW-0180">Complement pathway</keyword>
<dbReference type="FunCoup" id="F7CVM1">
    <property type="interactions" value="52"/>
</dbReference>
<evidence type="ECO:0000313" key="18">
    <source>
        <dbReference type="Proteomes" id="UP000002280"/>
    </source>
</evidence>
<evidence type="ECO:0000256" key="6">
    <source>
        <dbReference type="ARBA" id="ARBA00022737"/>
    </source>
</evidence>
<dbReference type="InterPro" id="IPR035976">
    <property type="entry name" value="Sushi/SCR/CCP_sf"/>
</dbReference>
<dbReference type="Pfam" id="PF00084">
    <property type="entry name" value="Sushi"/>
    <property type="match status" value="5"/>
</dbReference>
<evidence type="ECO:0000256" key="14">
    <source>
        <dbReference type="SAM" id="MobiDB-lite"/>
    </source>
</evidence>
<feature type="domain" description="Sushi" evidence="16">
    <location>
        <begin position="95"/>
        <end position="158"/>
    </location>
</feature>
<dbReference type="HOGENOM" id="CLU_493974_0_0_1"/>
<dbReference type="Proteomes" id="UP000002280">
    <property type="component" value="Chromosome 2"/>
</dbReference>
<dbReference type="InParanoid" id="F7CVM1"/>
<dbReference type="FunFam" id="2.10.70.10:FF:000014">
    <property type="entry name" value="Membrane cofactor protein"/>
    <property type="match status" value="1"/>
</dbReference>
<feature type="region of interest" description="Disordered" evidence="14">
    <location>
        <begin position="358"/>
        <end position="408"/>
    </location>
</feature>
<dbReference type="GeneTree" id="ENSGT00940000162307"/>
<feature type="disulfide bond" evidence="13">
    <location>
        <begin position="314"/>
        <end position="341"/>
    </location>
</feature>
<dbReference type="Ensembl" id="ENSMODT00000002841.4">
    <property type="protein sequence ID" value="ENSMODP00000002786.4"/>
    <property type="gene ID" value="ENSMODG00000002282.4"/>
</dbReference>
<evidence type="ECO:0000256" key="9">
    <source>
        <dbReference type="ARBA" id="ARBA00023136"/>
    </source>
</evidence>
<dbReference type="Gene3D" id="2.10.70.10">
    <property type="entry name" value="Complement Module, domain 1"/>
    <property type="match status" value="5"/>
</dbReference>
<evidence type="ECO:0000256" key="5">
    <source>
        <dbReference type="ARBA" id="ARBA00022729"/>
    </source>
</evidence>
<feature type="compositionally biased region" description="Low complexity" evidence="14">
    <location>
        <begin position="358"/>
        <end position="368"/>
    </location>
</feature>
<evidence type="ECO:0000256" key="12">
    <source>
        <dbReference type="ARBA" id="ARBA00045541"/>
    </source>
</evidence>
<dbReference type="PANTHER" id="PTHR19325">
    <property type="entry name" value="COMPLEMENT COMPONENT-RELATED SUSHI DOMAIN-CONTAINING"/>
    <property type="match status" value="1"/>
</dbReference>
<reference evidence="17 18" key="1">
    <citation type="journal article" date="2007" name="Nature">
        <title>Genome of the marsupial Monodelphis domestica reveals innovation in non-coding sequences.</title>
        <authorList>
            <person name="Mikkelsen T.S."/>
            <person name="Wakefield M.J."/>
            <person name="Aken B."/>
            <person name="Amemiya C.T."/>
            <person name="Chang J.L."/>
            <person name="Duke S."/>
            <person name="Garber M."/>
            <person name="Gentles A.J."/>
            <person name="Goodstadt L."/>
            <person name="Heger A."/>
            <person name="Jurka J."/>
            <person name="Kamal M."/>
            <person name="Mauceli E."/>
            <person name="Searle S.M."/>
            <person name="Sharpe T."/>
            <person name="Baker M.L."/>
            <person name="Batzer M.A."/>
            <person name="Benos P.V."/>
            <person name="Belov K."/>
            <person name="Clamp M."/>
            <person name="Cook A."/>
            <person name="Cuff J."/>
            <person name="Das R."/>
            <person name="Davidow L."/>
            <person name="Deakin J.E."/>
            <person name="Fazzari M.J."/>
            <person name="Glass J.L."/>
            <person name="Grabherr M."/>
            <person name="Greally J.M."/>
            <person name="Gu W."/>
            <person name="Hore T.A."/>
            <person name="Huttley G.A."/>
            <person name="Kleber M."/>
            <person name="Jirtle R.L."/>
            <person name="Koina E."/>
            <person name="Lee J.T."/>
            <person name="Mahony S."/>
            <person name="Marra M.A."/>
            <person name="Miller R.D."/>
            <person name="Nicholls R.D."/>
            <person name="Oda M."/>
            <person name="Papenfuss A.T."/>
            <person name="Parra Z.E."/>
            <person name="Pollock D.D."/>
            <person name="Ray D.A."/>
            <person name="Schein J.E."/>
            <person name="Speed T.P."/>
            <person name="Thompson K."/>
            <person name="VandeBerg J.L."/>
            <person name="Wade C.M."/>
            <person name="Walker J.A."/>
            <person name="Waters P.D."/>
            <person name="Webber C."/>
            <person name="Weidman J.R."/>
            <person name="Xie X."/>
            <person name="Zody M.C."/>
            <person name="Baldwin J."/>
            <person name="Abdouelleil A."/>
            <person name="Abdulkadir J."/>
            <person name="Abebe A."/>
            <person name="Abera B."/>
            <person name="Abreu J."/>
            <person name="Acer S.C."/>
            <person name="Aftuck L."/>
            <person name="Alexander A."/>
            <person name="An P."/>
            <person name="Anderson E."/>
            <person name="Anderson S."/>
            <person name="Arachi H."/>
            <person name="Azer M."/>
            <person name="Bachantsang P."/>
            <person name="Barry A."/>
            <person name="Bayul T."/>
            <person name="Berlin A."/>
            <person name="Bessette D."/>
            <person name="Bloom T."/>
            <person name="Bloom T."/>
            <person name="Boguslavskiy L."/>
            <person name="Bonnet C."/>
            <person name="Boukhgalter B."/>
            <person name="Bourzgui I."/>
            <person name="Brown A."/>
            <person name="Cahill P."/>
            <person name="Channer S."/>
            <person name="Cheshatsang Y."/>
            <person name="Chuda L."/>
            <person name="Citroen M."/>
            <person name="Collymore A."/>
            <person name="Cooke P."/>
            <person name="Costello M."/>
            <person name="D'Aco K."/>
            <person name="Daza R."/>
            <person name="De Haan G."/>
            <person name="DeGray S."/>
            <person name="DeMaso C."/>
            <person name="Dhargay N."/>
            <person name="Dooley K."/>
            <person name="Dooley E."/>
            <person name="Doricent M."/>
            <person name="Dorje P."/>
            <person name="Dorjee K."/>
            <person name="Dupes A."/>
            <person name="Elong R."/>
            <person name="Falk J."/>
            <person name="Farina A."/>
            <person name="Faro S."/>
            <person name="Ferguson D."/>
            <person name="Fisher S."/>
            <person name="Foley C.D."/>
            <person name="Franke A."/>
            <person name="Friedrich D."/>
            <person name="Gadbois L."/>
            <person name="Gearin G."/>
            <person name="Gearin C.R."/>
            <person name="Giannoukos G."/>
            <person name="Goode T."/>
            <person name="Graham J."/>
            <person name="Grandbois E."/>
            <person name="Grewal S."/>
            <person name="Gyaltsen K."/>
            <person name="Hafez N."/>
            <person name="Hagos B."/>
            <person name="Hall J."/>
            <person name="Henson C."/>
            <person name="Hollinger A."/>
            <person name="Honan T."/>
            <person name="Huard M.D."/>
            <person name="Hughes L."/>
            <person name="Hurhula B."/>
            <person name="Husby M.E."/>
            <person name="Kamat A."/>
            <person name="Kanga B."/>
            <person name="Kashin S."/>
            <person name="Khazanovich D."/>
            <person name="Kisner P."/>
            <person name="Lance K."/>
            <person name="Lara M."/>
            <person name="Lee W."/>
            <person name="Lennon N."/>
            <person name="Letendre F."/>
            <person name="LeVine R."/>
            <person name="Lipovsky A."/>
            <person name="Liu X."/>
            <person name="Liu J."/>
            <person name="Liu S."/>
            <person name="Lokyitsang T."/>
            <person name="Lokyitsang Y."/>
            <person name="Lubonja R."/>
            <person name="Lui A."/>
            <person name="MacDonald P."/>
            <person name="Magnisalis V."/>
            <person name="Maru K."/>
            <person name="Matthews C."/>
            <person name="McCusker W."/>
            <person name="McDonough S."/>
            <person name="Mehta T."/>
            <person name="Meldrim J."/>
            <person name="Meneus L."/>
            <person name="Mihai O."/>
            <person name="Mihalev A."/>
            <person name="Mihova T."/>
            <person name="Mittelman R."/>
            <person name="Mlenga V."/>
            <person name="Montmayeur A."/>
            <person name="Mulrain L."/>
            <person name="Navidi A."/>
            <person name="Naylor J."/>
            <person name="Negash T."/>
            <person name="Nguyen T."/>
            <person name="Nguyen N."/>
            <person name="Nicol R."/>
            <person name="Norbu C."/>
            <person name="Norbu N."/>
            <person name="Novod N."/>
            <person name="O'Neill B."/>
            <person name="Osman S."/>
            <person name="Markiewicz E."/>
            <person name="Oyono O.L."/>
            <person name="Patti C."/>
            <person name="Phunkhang P."/>
            <person name="Pierre F."/>
            <person name="Priest M."/>
            <person name="Raghuraman S."/>
            <person name="Rege F."/>
            <person name="Reyes R."/>
            <person name="Rise C."/>
            <person name="Rogov P."/>
            <person name="Ross K."/>
            <person name="Ryan E."/>
            <person name="Settipalli S."/>
            <person name="Shea T."/>
            <person name="Sherpa N."/>
            <person name="Shi L."/>
            <person name="Shih D."/>
            <person name="Sparrow T."/>
            <person name="Spaulding J."/>
            <person name="Stalker J."/>
            <person name="Stange-Thomann N."/>
            <person name="Stavropoulos S."/>
            <person name="Stone C."/>
            <person name="Strader C."/>
            <person name="Tesfaye S."/>
            <person name="Thomson T."/>
            <person name="Thoulutsang Y."/>
            <person name="Thoulutsang D."/>
            <person name="Topham K."/>
            <person name="Topping I."/>
            <person name="Tsamla T."/>
            <person name="Vassiliev H."/>
            <person name="Vo A."/>
            <person name="Wangchuk T."/>
            <person name="Wangdi T."/>
            <person name="Weiand M."/>
            <person name="Wilkinson J."/>
            <person name="Wilson A."/>
            <person name="Yadav S."/>
            <person name="Young G."/>
            <person name="Yu Q."/>
            <person name="Zembek L."/>
            <person name="Zhong D."/>
            <person name="Zimmer A."/>
            <person name="Zwirko Z."/>
            <person name="Jaffe D.B."/>
            <person name="Alvarez P."/>
            <person name="Brockman W."/>
            <person name="Butler J."/>
            <person name="Chin C."/>
            <person name="Gnerre S."/>
            <person name="MacCallum I."/>
            <person name="Graves J.A."/>
            <person name="Ponting C.P."/>
            <person name="Breen M."/>
            <person name="Samollow P.B."/>
            <person name="Lander E.S."/>
            <person name="Lindblad-Toh K."/>
        </authorList>
    </citation>
    <scope>NUCLEOTIDE SEQUENCE [LARGE SCALE GENOMIC DNA]</scope>
</reference>
<keyword evidence="5 15" id="KW-0732">Signal</keyword>
<dbReference type="InterPro" id="IPR050350">
    <property type="entry name" value="Compl-Cell_Adhes-Reg"/>
</dbReference>
<dbReference type="AlphaFoldDB" id="F7CVM1"/>
<proteinExistence type="inferred from homology"/>
<dbReference type="GO" id="GO:0045087">
    <property type="term" value="P:innate immune response"/>
    <property type="evidence" value="ECO:0007669"/>
    <property type="project" value="UniProtKB-KW"/>
</dbReference>
<feature type="compositionally biased region" description="Polar residues" evidence="14">
    <location>
        <begin position="369"/>
        <end position="408"/>
    </location>
</feature>
<evidence type="ECO:0000256" key="11">
    <source>
        <dbReference type="ARBA" id="ARBA00023180"/>
    </source>
</evidence>
<comment type="similarity">
    <text evidence="2">Belongs to the receptors of complement activation (RCA) family.</text>
</comment>
<sequence>MSPASHRAPPTLGHPGLLSLLLLLLYLSKAHGECNIPPDIPNAKPELNGVTSFPVDTTVTYKCNEGFVKMPGKSDSLVCLQTNKWSKLSEFCNRTCDVPPLLRFASLKKQFSKQNYFPVGSVVQYECRPGYKRDPSLPAKLTCLQNVVWSNASEFCKRKSCPTPPELLHGHVDIATDILLGSVITYTCNEGYRLLGAEDSHCIFMDKNVVWSPPPPECTEILCQEPPKIVNGEIQGNQDSYKYGSSVTYTCDKNLSLIGEKSIHCTVKDEQGEWSSPPPQCKDVRCENPIVPNGQKKSPSKPPYRYQDTLIFDCNPGFILVGNSTIQCGSDNKWTPGIPLCKGITTVAPTTVKKLTTTNAPATEAPPTQQVNPTNAPTTKEQSLTEQANATSSPTTEVPPTMQQANAT</sequence>
<comment type="function">
    <text evidence="12">This protein recognizes C4b and C3b fragments that condense with cell-surface hydroxyl or amino groups when nascent C4b and C3b are locally generated during C4 and c3 activation. Interaction of daf with cell-associated C4b and C3b polypeptides interferes with their ability to catalyze the conversion of C2 and factor B to enzymatically active C2a and Bb and thereby prevents the formation of C4b2a and C3bBb, the amplification convertases of the complement cascade. Inhibits complement activation by destabilizing and preventing the formation of C3 and C5 convertases, which prevents complement damage.</text>
</comment>
<organism evidence="17 18">
    <name type="scientific">Monodelphis domestica</name>
    <name type="common">Gray short-tailed opossum</name>
    <dbReference type="NCBI Taxonomy" id="13616"/>
    <lineage>
        <taxon>Eukaryota</taxon>
        <taxon>Metazoa</taxon>
        <taxon>Chordata</taxon>
        <taxon>Craniata</taxon>
        <taxon>Vertebrata</taxon>
        <taxon>Euteleostomi</taxon>
        <taxon>Mammalia</taxon>
        <taxon>Metatheria</taxon>
        <taxon>Didelphimorphia</taxon>
        <taxon>Didelphidae</taxon>
        <taxon>Monodelphis</taxon>
    </lineage>
</organism>
<dbReference type="OMA" id="IASWSQT"/>
<evidence type="ECO:0000256" key="10">
    <source>
        <dbReference type="ARBA" id="ARBA00023157"/>
    </source>
</evidence>
<accession>F7CVM1</accession>
<keyword evidence="3" id="KW-0399">Innate immunity</keyword>
<keyword evidence="7" id="KW-0391">Immunity</keyword>
<dbReference type="CDD" id="cd00033">
    <property type="entry name" value="CCP"/>
    <property type="match status" value="5"/>
</dbReference>
<evidence type="ECO:0000256" key="15">
    <source>
        <dbReference type="SAM" id="SignalP"/>
    </source>
</evidence>
<evidence type="ECO:0000256" key="1">
    <source>
        <dbReference type="ARBA" id="ARBA00004370"/>
    </source>
</evidence>
<dbReference type="PROSITE" id="PS50923">
    <property type="entry name" value="SUSHI"/>
    <property type="match status" value="5"/>
</dbReference>
<feature type="domain" description="Sushi" evidence="16">
    <location>
        <begin position="221"/>
        <end position="283"/>
    </location>
</feature>
<evidence type="ECO:0000313" key="17">
    <source>
        <dbReference type="Ensembl" id="ENSMODP00000002786.4"/>
    </source>
</evidence>
<keyword evidence="4 13" id="KW-0768">Sushi</keyword>
<dbReference type="Bgee" id="ENSMODG00000002282">
    <property type="expression patterns" value="Expressed in blood and 18 other cell types or tissues"/>
</dbReference>
<dbReference type="GO" id="GO:0006958">
    <property type="term" value="P:complement activation, classical pathway"/>
    <property type="evidence" value="ECO:0007669"/>
    <property type="project" value="UniProtKB-KW"/>
</dbReference>
<keyword evidence="9" id="KW-0472">Membrane</keyword>
<keyword evidence="6" id="KW-0677">Repeat</keyword>
<evidence type="ECO:0000256" key="8">
    <source>
        <dbReference type="ARBA" id="ARBA00022875"/>
    </source>
</evidence>
<comment type="caution">
    <text evidence="13">Lacks conserved residue(s) required for the propagation of feature annotation.</text>
</comment>
<dbReference type="InterPro" id="IPR000436">
    <property type="entry name" value="Sushi_SCR_CCP_dom"/>
</dbReference>
<feature type="signal peptide" evidence="15">
    <location>
        <begin position="1"/>
        <end position="32"/>
    </location>
</feature>
<dbReference type="eggNOG" id="ENOG502RXMW">
    <property type="taxonomic scope" value="Eukaryota"/>
</dbReference>
<dbReference type="GO" id="GO:0016020">
    <property type="term" value="C:membrane"/>
    <property type="evidence" value="ECO:0007669"/>
    <property type="project" value="UniProtKB-SubCell"/>
</dbReference>
<evidence type="ECO:0000259" key="16">
    <source>
        <dbReference type="PROSITE" id="PS50923"/>
    </source>
</evidence>
<dbReference type="PANTHER" id="PTHR19325:SF317">
    <property type="entry name" value="COMPLEMENT DECAY-ACCELERATING FACTOR"/>
    <property type="match status" value="1"/>
</dbReference>
<protein>
    <submittedName>
        <fullName evidence="17">CD55 molecule (Cromer blood group)</fullName>
    </submittedName>
</protein>
<feature type="domain" description="Sushi" evidence="16">
    <location>
        <begin position="284"/>
        <end position="343"/>
    </location>
</feature>
<feature type="chain" id="PRO_5023920570" evidence="15">
    <location>
        <begin position="33"/>
        <end position="408"/>
    </location>
</feature>
<feature type="domain" description="Sushi" evidence="16">
    <location>
        <begin position="32"/>
        <end position="94"/>
    </location>
</feature>
<evidence type="ECO:0000256" key="13">
    <source>
        <dbReference type="PROSITE-ProRule" id="PRU00302"/>
    </source>
</evidence>
<dbReference type="FunFam" id="2.10.70.10:FF:000055">
    <property type="entry name" value="Complement decay-accelerating factor, GPI-anchored"/>
    <property type="match status" value="1"/>
</dbReference>
<feature type="domain" description="Sushi" evidence="16">
    <location>
        <begin position="159"/>
        <end position="220"/>
    </location>
</feature>
<name>F7CVM1_MONDO</name>
<evidence type="ECO:0000256" key="3">
    <source>
        <dbReference type="ARBA" id="ARBA00022588"/>
    </source>
</evidence>
<dbReference type="SMART" id="SM00032">
    <property type="entry name" value="CCP"/>
    <property type="match status" value="5"/>
</dbReference>
<reference evidence="17" key="2">
    <citation type="submission" date="2025-08" db="UniProtKB">
        <authorList>
            <consortium name="Ensembl"/>
        </authorList>
    </citation>
    <scope>IDENTIFICATION</scope>
</reference>
<dbReference type="SUPFAM" id="SSF57535">
    <property type="entry name" value="Complement control module/SCR domain"/>
    <property type="match status" value="5"/>
</dbReference>
<evidence type="ECO:0000256" key="4">
    <source>
        <dbReference type="ARBA" id="ARBA00022659"/>
    </source>
</evidence>